<protein>
    <submittedName>
        <fullName evidence="2">Uncharacterized protein</fullName>
    </submittedName>
</protein>
<dbReference type="EMBL" id="KZ613912">
    <property type="protein sequence ID" value="PMD51523.1"/>
    <property type="molecule type" value="Genomic_DNA"/>
</dbReference>
<sequence length="431" mass="47602">MPYSRFAIFSSLVLFIICVCTPAAWPLIDQMPLGGSELEQWIPAFDNPTFLARNSTDNDFVKQFRNPKGIVAVLLLVGADVVQRAIAQSASRSEAHDVWSLSWLTPAVFSFGWVSYAVNSVATALVTTNSGDVRQNQSWVIGRLIRDLELQVEREVSETKLESGLIATVYKALPNVQHARYGMMKPDRTTVWIAFWVTVALQVVVAAAPYYYEKGTKSWAVLAVTGAGNILAVLTASVPRNKYPARSNSKSIYAITRGNGYRHVFIILPDTLRKVDGVPESSLPHLQDMASAIDRANLPTRGLICLLALAWAVLLLAVAGLTDDTWFLLLVGLMGMGNNIYISSRDCTPIEHGIPIEKFQLDGEPNPIGLRRPEDARPGVMENLFKIEKKYPGAGQSLLKLFFPDRLTDAEKDKWAGGEYSLVSMDSRLKD</sequence>
<dbReference type="RefSeq" id="XP_024728427.1">
    <property type="nucleotide sequence ID" value="XM_024887509.1"/>
</dbReference>
<keyword evidence="1" id="KW-0472">Membrane</keyword>
<dbReference type="InParanoid" id="A0A2J6SL70"/>
<keyword evidence="1" id="KW-0812">Transmembrane</keyword>
<feature type="transmembrane region" description="Helical" evidence="1">
    <location>
        <begin position="6"/>
        <end position="28"/>
    </location>
</feature>
<proteinExistence type="predicted"/>
<feature type="transmembrane region" description="Helical" evidence="1">
    <location>
        <begin position="218"/>
        <end position="238"/>
    </location>
</feature>
<dbReference type="OrthoDB" id="1937642at2759"/>
<keyword evidence="1" id="KW-1133">Transmembrane helix</keyword>
<feature type="transmembrane region" description="Helical" evidence="1">
    <location>
        <begin position="325"/>
        <end position="342"/>
    </location>
</feature>
<evidence type="ECO:0000313" key="2">
    <source>
        <dbReference type="EMBL" id="PMD51523.1"/>
    </source>
</evidence>
<gene>
    <name evidence="2" type="ORF">K444DRAFT_669303</name>
</gene>
<organism evidence="2 3">
    <name type="scientific">Hyaloscypha bicolor E</name>
    <dbReference type="NCBI Taxonomy" id="1095630"/>
    <lineage>
        <taxon>Eukaryota</taxon>
        <taxon>Fungi</taxon>
        <taxon>Dikarya</taxon>
        <taxon>Ascomycota</taxon>
        <taxon>Pezizomycotina</taxon>
        <taxon>Leotiomycetes</taxon>
        <taxon>Helotiales</taxon>
        <taxon>Hyaloscyphaceae</taxon>
        <taxon>Hyaloscypha</taxon>
        <taxon>Hyaloscypha bicolor</taxon>
    </lineage>
</organism>
<feature type="transmembrane region" description="Helical" evidence="1">
    <location>
        <begin position="190"/>
        <end position="212"/>
    </location>
</feature>
<dbReference type="AlphaFoldDB" id="A0A2J6SL70"/>
<dbReference type="GeneID" id="36595585"/>
<keyword evidence="3" id="KW-1185">Reference proteome</keyword>
<name>A0A2J6SL70_9HELO</name>
<evidence type="ECO:0000313" key="3">
    <source>
        <dbReference type="Proteomes" id="UP000235371"/>
    </source>
</evidence>
<dbReference type="Proteomes" id="UP000235371">
    <property type="component" value="Unassembled WGS sequence"/>
</dbReference>
<feature type="transmembrane region" description="Helical" evidence="1">
    <location>
        <begin position="298"/>
        <end position="319"/>
    </location>
</feature>
<evidence type="ECO:0000256" key="1">
    <source>
        <dbReference type="SAM" id="Phobius"/>
    </source>
</evidence>
<reference evidence="2 3" key="1">
    <citation type="submission" date="2016-04" db="EMBL/GenBank/DDBJ databases">
        <title>A degradative enzymes factory behind the ericoid mycorrhizal symbiosis.</title>
        <authorList>
            <consortium name="DOE Joint Genome Institute"/>
            <person name="Martino E."/>
            <person name="Morin E."/>
            <person name="Grelet G."/>
            <person name="Kuo A."/>
            <person name="Kohler A."/>
            <person name="Daghino S."/>
            <person name="Barry K."/>
            <person name="Choi C."/>
            <person name="Cichocki N."/>
            <person name="Clum A."/>
            <person name="Copeland A."/>
            <person name="Hainaut M."/>
            <person name="Haridas S."/>
            <person name="Labutti K."/>
            <person name="Lindquist E."/>
            <person name="Lipzen A."/>
            <person name="Khouja H.-R."/>
            <person name="Murat C."/>
            <person name="Ohm R."/>
            <person name="Olson A."/>
            <person name="Spatafora J."/>
            <person name="Veneault-Fourrey C."/>
            <person name="Henrissat B."/>
            <person name="Grigoriev I."/>
            <person name="Martin F."/>
            <person name="Perotto S."/>
        </authorList>
    </citation>
    <scope>NUCLEOTIDE SEQUENCE [LARGE SCALE GENOMIC DNA]</scope>
    <source>
        <strain evidence="2 3">E</strain>
    </source>
</reference>
<accession>A0A2J6SL70</accession>